<gene>
    <name evidence="1" type="ORF">MLD38_034289</name>
</gene>
<dbReference type="Proteomes" id="UP001057402">
    <property type="component" value="Chromosome 10"/>
</dbReference>
<name>A0ACB9M991_9MYRT</name>
<sequence>MVAKDHRNPASSPKAVVGEIDNSVPFQSVKDAVTLFGEGAFSGERPSIKKPKVHFARRVLAKESQLHLAQKELDRLKQHVKNAETTKAQVVEELERAKRAVEDLTLKLQTVSQSKELAIKHTETAKNKAKHLEETNCGGYSTSNDTWKQDLESIREQYSRLSIELDSAKQELNKVRQESNAVMESKVAAFRTVEEANEAVKVNFERADNLSKEISVTQDSIDQVKLGILHSQQEQAKIFAGKDIQRQSCKDALEVYAKKILMLTNEFDPELSRKLEAQLAEVTNEIGSLKEQMEHERASDLEVVKSVTFELDKSKSLLMKVAEGEASLRSMVESLKEELEKVKKEHLELKEKELKTESIVGNFHVKLRKSKSELEACLAEASKAGDASKEMLATLQQLSLESKTAHREAEDMKSKAEERKKEAEAARAVLVEAESSLMTALEEAEAAKAAEASALDQIKNLSERTTAARTSTSQSGNKITISQEEFESLNCKVKESESLAEMKVAAALAQVEAIRASEYETLKKLEATQKEIEATKVETKAALKRAEMAEAATRAVEGELRRWREREQKKAAEAASHILANVEKSYDAPPPQNYEIRKPMPTLFLQRR</sequence>
<reference evidence="2" key="1">
    <citation type="journal article" date="2023" name="Front. Plant Sci.">
        <title>Chromosomal-level genome assembly of Melastoma candidum provides insights into trichome evolution.</title>
        <authorList>
            <person name="Zhong Y."/>
            <person name="Wu W."/>
            <person name="Sun C."/>
            <person name="Zou P."/>
            <person name="Liu Y."/>
            <person name="Dai S."/>
            <person name="Zhou R."/>
        </authorList>
    </citation>
    <scope>NUCLEOTIDE SEQUENCE [LARGE SCALE GENOMIC DNA]</scope>
</reference>
<accession>A0ACB9M991</accession>
<evidence type="ECO:0000313" key="2">
    <source>
        <dbReference type="Proteomes" id="UP001057402"/>
    </source>
</evidence>
<protein>
    <submittedName>
        <fullName evidence="1">Uncharacterized protein</fullName>
    </submittedName>
</protein>
<organism evidence="1 2">
    <name type="scientific">Melastoma candidum</name>
    <dbReference type="NCBI Taxonomy" id="119954"/>
    <lineage>
        <taxon>Eukaryota</taxon>
        <taxon>Viridiplantae</taxon>
        <taxon>Streptophyta</taxon>
        <taxon>Embryophyta</taxon>
        <taxon>Tracheophyta</taxon>
        <taxon>Spermatophyta</taxon>
        <taxon>Magnoliopsida</taxon>
        <taxon>eudicotyledons</taxon>
        <taxon>Gunneridae</taxon>
        <taxon>Pentapetalae</taxon>
        <taxon>rosids</taxon>
        <taxon>malvids</taxon>
        <taxon>Myrtales</taxon>
        <taxon>Melastomataceae</taxon>
        <taxon>Melastomatoideae</taxon>
        <taxon>Melastomateae</taxon>
        <taxon>Melastoma</taxon>
    </lineage>
</organism>
<comment type="caution">
    <text evidence="1">The sequence shown here is derived from an EMBL/GenBank/DDBJ whole genome shotgun (WGS) entry which is preliminary data.</text>
</comment>
<dbReference type="EMBL" id="CM042889">
    <property type="protein sequence ID" value="KAI4320848.1"/>
    <property type="molecule type" value="Genomic_DNA"/>
</dbReference>
<proteinExistence type="predicted"/>
<evidence type="ECO:0000313" key="1">
    <source>
        <dbReference type="EMBL" id="KAI4320848.1"/>
    </source>
</evidence>
<keyword evidence="2" id="KW-1185">Reference proteome</keyword>